<evidence type="ECO:0000313" key="2">
    <source>
        <dbReference type="Proteomes" id="UP001054945"/>
    </source>
</evidence>
<sequence>MRSPSVRLPLHRAGLHREKKYRNTYWVSGNPSMTVRPWGRSSRPWNHPVACPSPPKSSCSLLMYSTADFKVSTLLIFLFFVELGMCCRSVANPMLTSRTLFRSLSFLLATAAGCGLMLLPEDGKCPSWIRLLQRIKSAVSWLRDGGECVVVDEDVLYVRGTGGGGYNVARCAAHEVLWLVGVEESHRCHGHKSL</sequence>
<organism evidence="1 2">
    <name type="scientific">Caerostris extrusa</name>
    <name type="common">Bark spider</name>
    <name type="synonym">Caerostris bankana</name>
    <dbReference type="NCBI Taxonomy" id="172846"/>
    <lineage>
        <taxon>Eukaryota</taxon>
        <taxon>Metazoa</taxon>
        <taxon>Ecdysozoa</taxon>
        <taxon>Arthropoda</taxon>
        <taxon>Chelicerata</taxon>
        <taxon>Arachnida</taxon>
        <taxon>Araneae</taxon>
        <taxon>Araneomorphae</taxon>
        <taxon>Entelegynae</taxon>
        <taxon>Araneoidea</taxon>
        <taxon>Araneidae</taxon>
        <taxon>Caerostris</taxon>
    </lineage>
</organism>
<protein>
    <submittedName>
        <fullName evidence="1">Uncharacterized protein</fullName>
    </submittedName>
</protein>
<accession>A0AAV4PHM2</accession>
<gene>
    <name evidence="1" type="ORF">CEXT_269801</name>
</gene>
<reference evidence="1 2" key="1">
    <citation type="submission" date="2021-06" db="EMBL/GenBank/DDBJ databases">
        <title>Caerostris extrusa draft genome.</title>
        <authorList>
            <person name="Kono N."/>
            <person name="Arakawa K."/>
        </authorList>
    </citation>
    <scope>NUCLEOTIDE SEQUENCE [LARGE SCALE GENOMIC DNA]</scope>
</reference>
<dbReference type="Proteomes" id="UP001054945">
    <property type="component" value="Unassembled WGS sequence"/>
</dbReference>
<dbReference type="EMBL" id="BPLR01004610">
    <property type="protein sequence ID" value="GIX96124.1"/>
    <property type="molecule type" value="Genomic_DNA"/>
</dbReference>
<dbReference type="AlphaFoldDB" id="A0AAV4PHM2"/>
<name>A0AAV4PHM2_CAEEX</name>
<comment type="caution">
    <text evidence="1">The sequence shown here is derived from an EMBL/GenBank/DDBJ whole genome shotgun (WGS) entry which is preliminary data.</text>
</comment>
<evidence type="ECO:0000313" key="1">
    <source>
        <dbReference type="EMBL" id="GIX96124.1"/>
    </source>
</evidence>
<keyword evidence="2" id="KW-1185">Reference proteome</keyword>
<proteinExistence type="predicted"/>